<reference evidence="1 2" key="1">
    <citation type="submission" date="2019-09" db="EMBL/GenBank/DDBJ databases">
        <authorList>
            <person name="Valk L.C."/>
        </authorList>
    </citation>
    <scope>NUCLEOTIDE SEQUENCE [LARGE SCALE GENOMIC DNA]</scope>
    <source>
        <strain evidence="1">GalUA</strain>
    </source>
</reference>
<dbReference type="RefSeq" id="WP_151144317.1">
    <property type="nucleotide sequence ID" value="NZ_WAGX01000005.1"/>
</dbReference>
<accession>A0A7V7QJG7</accession>
<dbReference type="OrthoDB" id="1915126at2"/>
<keyword evidence="2" id="KW-1185">Reference proteome</keyword>
<evidence type="ECO:0000313" key="2">
    <source>
        <dbReference type="Proteomes" id="UP000461768"/>
    </source>
</evidence>
<dbReference type="EMBL" id="WAGX01000005">
    <property type="protein sequence ID" value="KAB1437782.1"/>
    <property type="molecule type" value="Genomic_DNA"/>
</dbReference>
<reference evidence="1 2" key="2">
    <citation type="submission" date="2020-02" db="EMBL/GenBank/DDBJ databases">
        <title>Candidatus Galacturonibacter soehngenii shows hetero-acetogenic catabolism of galacturonic acid but lacks a canonical carbon monoxide dehydrogenase/acetyl-CoA synthase complex.</title>
        <authorList>
            <person name="Diender M."/>
            <person name="Stouten G.R."/>
            <person name="Petersen J.F."/>
            <person name="Nielsen P.H."/>
            <person name="Dueholm M.S."/>
            <person name="Pronk J.T."/>
            <person name="Van Loosdrecht M.C.M."/>
        </authorList>
    </citation>
    <scope>NUCLEOTIDE SEQUENCE [LARGE SCALE GENOMIC DNA]</scope>
    <source>
        <strain evidence="1">GalUA</strain>
    </source>
</reference>
<comment type="caution">
    <text evidence="1">The sequence shown here is derived from an EMBL/GenBank/DDBJ whole genome shotgun (WGS) entry which is preliminary data.</text>
</comment>
<dbReference type="Proteomes" id="UP000461768">
    <property type="component" value="Unassembled WGS sequence"/>
</dbReference>
<evidence type="ECO:0000313" key="1">
    <source>
        <dbReference type="EMBL" id="KAB1437782.1"/>
    </source>
</evidence>
<sequence>MNDFFNGNDIDTLLVRGFVHDIAYRPIINAIVILDKIIVEFNEELQEEESYCVYLAHTLTNELGEFCFYITDKLSGYKIKVFDNYHES</sequence>
<proteinExistence type="predicted"/>
<name>A0A7V7QJG7_9FIRM</name>
<dbReference type="AlphaFoldDB" id="A0A7V7QJG7"/>
<protein>
    <submittedName>
        <fullName evidence="1">Uncharacterized protein</fullName>
    </submittedName>
</protein>
<organism evidence="1 2">
    <name type="scientific">Candidatus Galacturonatibacter soehngenii</name>
    <dbReference type="NCBI Taxonomy" id="2307010"/>
    <lineage>
        <taxon>Bacteria</taxon>
        <taxon>Bacillati</taxon>
        <taxon>Bacillota</taxon>
        <taxon>Clostridia</taxon>
        <taxon>Lachnospirales</taxon>
        <taxon>Lachnospiraceae</taxon>
        <taxon>Candidatus Galacturonatibacter</taxon>
    </lineage>
</organism>
<gene>
    <name evidence="1" type="ORF">F7O84_09310</name>
</gene>